<accession>A0A833JE05</accession>
<evidence type="ECO:0000313" key="2">
    <source>
        <dbReference type="EMBL" id="KAB8029190.1"/>
    </source>
</evidence>
<name>A0A833JE05_9BACT</name>
<dbReference type="Proteomes" id="UP000442694">
    <property type="component" value="Unassembled WGS sequence"/>
</dbReference>
<proteinExistence type="predicted"/>
<gene>
    <name evidence="2" type="ORF">GCL57_11680</name>
</gene>
<comment type="caution">
    <text evidence="2">The sequence shown here is derived from an EMBL/GenBank/DDBJ whole genome shotgun (WGS) entry which is preliminary data.</text>
</comment>
<feature type="domain" description="RES" evidence="1">
    <location>
        <begin position="81"/>
        <end position="195"/>
    </location>
</feature>
<evidence type="ECO:0000313" key="3">
    <source>
        <dbReference type="Proteomes" id="UP000442694"/>
    </source>
</evidence>
<sequence length="243" mass="27894">MNFENLLGKEITYKGSAFRNIYTIIDSQDLFDDLIESTPHKNEILRKIESMTSDISHTEPQKNRVFSYGDISNSIGNIFIPPYGEGRFGDGVHYGIWYGALEEDTSVNESLYHQWKRAMNAFRQKGSKNEIITERKMFKAVLNSSKCVDLRNELALKVQLISNDYSVCRKIGTFLYKNNFSMLLSPSARNVGGTCSPVLSGKVILKENFIYYLRITFHRDGRIEKEKISQTKSSFSVPENWVL</sequence>
<keyword evidence="3" id="KW-1185">Reference proteome</keyword>
<evidence type="ECO:0000259" key="1">
    <source>
        <dbReference type="Pfam" id="PF08808"/>
    </source>
</evidence>
<protein>
    <submittedName>
        <fullName evidence="2">RES domain-containing protein</fullName>
    </submittedName>
</protein>
<organism evidence="2 3">
    <name type="scientific">Fluviispira multicolorata</name>
    <dbReference type="NCBI Taxonomy" id="2654512"/>
    <lineage>
        <taxon>Bacteria</taxon>
        <taxon>Pseudomonadati</taxon>
        <taxon>Bdellovibrionota</taxon>
        <taxon>Oligoflexia</taxon>
        <taxon>Silvanigrellales</taxon>
        <taxon>Silvanigrellaceae</taxon>
        <taxon>Fluviispira</taxon>
    </lineage>
</organism>
<dbReference type="Pfam" id="PF08808">
    <property type="entry name" value="RES"/>
    <property type="match status" value="1"/>
</dbReference>
<dbReference type="AlphaFoldDB" id="A0A833JE05"/>
<dbReference type="EMBL" id="WFLN01000008">
    <property type="protein sequence ID" value="KAB8029190.1"/>
    <property type="molecule type" value="Genomic_DNA"/>
</dbReference>
<reference evidence="2 3" key="1">
    <citation type="submission" date="2019-10" db="EMBL/GenBank/DDBJ databases">
        <title>New genus of Silvanigrellaceae.</title>
        <authorList>
            <person name="Pitt A."/>
            <person name="Hahn M.W."/>
        </authorList>
    </citation>
    <scope>NUCLEOTIDE SEQUENCE [LARGE SCALE GENOMIC DNA]</scope>
    <source>
        <strain evidence="2 3">33A1-SZDP</strain>
    </source>
</reference>
<dbReference type="RefSeq" id="WP_152213531.1">
    <property type="nucleotide sequence ID" value="NZ_WFLN01000008.1"/>
</dbReference>
<dbReference type="InterPro" id="IPR014914">
    <property type="entry name" value="RES_dom"/>
</dbReference>